<dbReference type="AlphaFoldDB" id="A0AAN6TWG3"/>
<keyword evidence="6 8" id="KW-0408">Iron</keyword>
<dbReference type="GO" id="GO:0016705">
    <property type="term" value="F:oxidoreductase activity, acting on paired donors, with incorporation or reduction of molecular oxygen"/>
    <property type="evidence" value="ECO:0007669"/>
    <property type="project" value="InterPro"/>
</dbReference>
<keyword evidence="3 8" id="KW-0349">Heme</keyword>
<dbReference type="Pfam" id="PF00067">
    <property type="entry name" value="p450"/>
    <property type="match status" value="1"/>
</dbReference>
<dbReference type="Proteomes" id="UP001302602">
    <property type="component" value="Unassembled WGS sequence"/>
</dbReference>
<evidence type="ECO:0000256" key="2">
    <source>
        <dbReference type="ARBA" id="ARBA00010617"/>
    </source>
</evidence>
<organism evidence="10 11">
    <name type="scientific">Parathielavia appendiculata</name>
    <dbReference type="NCBI Taxonomy" id="2587402"/>
    <lineage>
        <taxon>Eukaryota</taxon>
        <taxon>Fungi</taxon>
        <taxon>Dikarya</taxon>
        <taxon>Ascomycota</taxon>
        <taxon>Pezizomycotina</taxon>
        <taxon>Sordariomycetes</taxon>
        <taxon>Sordariomycetidae</taxon>
        <taxon>Sordariales</taxon>
        <taxon>Chaetomiaceae</taxon>
        <taxon>Parathielavia</taxon>
    </lineage>
</organism>
<evidence type="ECO:0000256" key="9">
    <source>
        <dbReference type="RuleBase" id="RU000461"/>
    </source>
</evidence>
<keyword evidence="11" id="KW-1185">Reference proteome</keyword>
<comment type="caution">
    <text evidence="10">The sequence shown here is derived from an EMBL/GenBank/DDBJ whole genome shotgun (WGS) entry which is preliminary data.</text>
</comment>
<evidence type="ECO:0000256" key="3">
    <source>
        <dbReference type="ARBA" id="ARBA00022617"/>
    </source>
</evidence>
<evidence type="ECO:0000256" key="4">
    <source>
        <dbReference type="ARBA" id="ARBA00022723"/>
    </source>
</evidence>
<accession>A0AAN6TWG3</accession>
<evidence type="ECO:0000313" key="11">
    <source>
        <dbReference type="Proteomes" id="UP001302602"/>
    </source>
</evidence>
<dbReference type="RefSeq" id="XP_062645841.1">
    <property type="nucleotide sequence ID" value="XM_062785751.1"/>
</dbReference>
<dbReference type="PANTHER" id="PTHR46300:SF7">
    <property type="entry name" value="P450, PUTATIVE (EUROFUNG)-RELATED"/>
    <property type="match status" value="1"/>
</dbReference>
<keyword evidence="4 8" id="KW-0479">Metal-binding</keyword>
<dbReference type="PANTHER" id="PTHR46300">
    <property type="entry name" value="P450, PUTATIVE (EUROFUNG)-RELATED-RELATED"/>
    <property type="match status" value="1"/>
</dbReference>
<proteinExistence type="inferred from homology"/>
<dbReference type="GO" id="GO:0004497">
    <property type="term" value="F:monooxygenase activity"/>
    <property type="evidence" value="ECO:0007669"/>
    <property type="project" value="UniProtKB-KW"/>
</dbReference>
<dbReference type="PROSITE" id="PS00086">
    <property type="entry name" value="CYTOCHROME_P450"/>
    <property type="match status" value="1"/>
</dbReference>
<comment type="similarity">
    <text evidence="2 9">Belongs to the cytochrome P450 family.</text>
</comment>
<dbReference type="InterPro" id="IPR002401">
    <property type="entry name" value="Cyt_P450_E_grp-I"/>
</dbReference>
<dbReference type="PRINTS" id="PR00385">
    <property type="entry name" value="P450"/>
</dbReference>
<keyword evidence="7 9" id="KW-0503">Monooxygenase</keyword>
<reference evidence="10" key="2">
    <citation type="submission" date="2023-05" db="EMBL/GenBank/DDBJ databases">
        <authorList>
            <consortium name="Lawrence Berkeley National Laboratory"/>
            <person name="Steindorff A."/>
            <person name="Hensen N."/>
            <person name="Bonometti L."/>
            <person name="Westerberg I."/>
            <person name="Brannstrom I.O."/>
            <person name="Guillou S."/>
            <person name="Cros-Aarteil S."/>
            <person name="Calhoun S."/>
            <person name="Haridas S."/>
            <person name="Kuo A."/>
            <person name="Mondo S."/>
            <person name="Pangilinan J."/>
            <person name="Riley R."/>
            <person name="Labutti K."/>
            <person name="Andreopoulos B."/>
            <person name="Lipzen A."/>
            <person name="Chen C."/>
            <person name="Yanf M."/>
            <person name="Daum C."/>
            <person name="Ng V."/>
            <person name="Clum A."/>
            <person name="Ohm R."/>
            <person name="Martin F."/>
            <person name="Silar P."/>
            <person name="Natvig D."/>
            <person name="Lalanne C."/>
            <person name="Gautier V."/>
            <person name="Ament-Velasquez S.L."/>
            <person name="Kruys A."/>
            <person name="Hutchinson M.I."/>
            <person name="Powell A.J."/>
            <person name="Barry K."/>
            <person name="Miller A.N."/>
            <person name="Grigoriev I.V."/>
            <person name="Debuchy R."/>
            <person name="Gladieux P."/>
            <person name="Thoren M.H."/>
            <person name="Johannesson H."/>
        </authorList>
    </citation>
    <scope>NUCLEOTIDE SEQUENCE</scope>
    <source>
        <strain evidence="10">CBS 731.68</strain>
    </source>
</reference>
<gene>
    <name evidence="10" type="ORF">N657DRAFT_106186</name>
</gene>
<dbReference type="GO" id="GO:0020037">
    <property type="term" value="F:heme binding"/>
    <property type="evidence" value="ECO:0007669"/>
    <property type="project" value="InterPro"/>
</dbReference>
<reference evidence="10" key="1">
    <citation type="journal article" date="2023" name="Mol. Phylogenet. Evol.">
        <title>Genome-scale phylogeny and comparative genomics of the fungal order Sordariales.</title>
        <authorList>
            <person name="Hensen N."/>
            <person name="Bonometti L."/>
            <person name="Westerberg I."/>
            <person name="Brannstrom I.O."/>
            <person name="Guillou S."/>
            <person name="Cros-Aarteil S."/>
            <person name="Calhoun S."/>
            <person name="Haridas S."/>
            <person name="Kuo A."/>
            <person name="Mondo S."/>
            <person name="Pangilinan J."/>
            <person name="Riley R."/>
            <person name="LaButti K."/>
            <person name="Andreopoulos B."/>
            <person name="Lipzen A."/>
            <person name="Chen C."/>
            <person name="Yan M."/>
            <person name="Daum C."/>
            <person name="Ng V."/>
            <person name="Clum A."/>
            <person name="Steindorff A."/>
            <person name="Ohm R.A."/>
            <person name="Martin F."/>
            <person name="Silar P."/>
            <person name="Natvig D.O."/>
            <person name="Lalanne C."/>
            <person name="Gautier V."/>
            <person name="Ament-Velasquez S.L."/>
            <person name="Kruys A."/>
            <person name="Hutchinson M.I."/>
            <person name="Powell A.J."/>
            <person name="Barry K."/>
            <person name="Miller A.N."/>
            <person name="Grigoriev I.V."/>
            <person name="Debuchy R."/>
            <person name="Gladieux P."/>
            <person name="Hiltunen Thoren M."/>
            <person name="Johannesson H."/>
        </authorList>
    </citation>
    <scope>NUCLEOTIDE SEQUENCE</scope>
    <source>
        <strain evidence="10">CBS 731.68</strain>
    </source>
</reference>
<dbReference type="InterPro" id="IPR017972">
    <property type="entry name" value="Cyt_P450_CS"/>
</dbReference>
<dbReference type="InterPro" id="IPR001128">
    <property type="entry name" value="Cyt_P450"/>
</dbReference>
<comment type="cofactor">
    <cofactor evidence="1 8">
        <name>heme</name>
        <dbReference type="ChEBI" id="CHEBI:30413"/>
    </cofactor>
</comment>
<feature type="binding site" description="axial binding residue" evidence="8">
    <location>
        <position position="434"/>
    </location>
    <ligand>
        <name>heme</name>
        <dbReference type="ChEBI" id="CHEBI:30413"/>
    </ligand>
    <ligandPart>
        <name>Fe</name>
        <dbReference type="ChEBI" id="CHEBI:18248"/>
    </ligandPart>
</feature>
<sequence>MANIPIELYYSTALLPVLYLLIRTVFLRPTTTKLPLPPGPKGLPLVGNIADLPPKGGLEWQHWVKHKDLYGPISSVNVFGQTIVLVHDLEVALELLDRRGAKYSSRPRMVFAGEMMPFQPYNKTFRHQRKLAGGVIGTNTAITRFHPLIDVEVRRFLVRTLHKPDSVLDHLQTESGSVMLGMLYGYTPSPTEPDALVRLINKVMAEFSEAVVVGAWMVDLIPWLRYLPDWVPGTGFKQTARQWKKDCDEVMDVPADFVVQQMERRAAKPSYVERLRSAEPDAENWKHIKQSAAALYAGGADSTAAGLSFFLLAMTAYPDVQAKAREEIDRVVGTGRLPNFQDREKLPYIEAVVKETLRWHPLAPLGPPHMSDQEDEIRGYRIPKGAIVLPSIKWFSADPAVYPDPEQFRPERFLGPDPAPSPYAYVFGFGRRICPGRLLADSEIFLTIAQTLAVFEIHKAVDKNTGKVIEPVVGTTPGLVAHPIPFQCRIVPRSNKHVELIGEVEHEHPWEEGDAKLLRGLSI</sequence>
<evidence type="ECO:0000313" key="10">
    <source>
        <dbReference type="EMBL" id="KAK4122070.1"/>
    </source>
</evidence>
<dbReference type="Gene3D" id="1.10.630.10">
    <property type="entry name" value="Cytochrome P450"/>
    <property type="match status" value="1"/>
</dbReference>
<dbReference type="PRINTS" id="PR00463">
    <property type="entry name" value="EP450I"/>
</dbReference>
<evidence type="ECO:0000256" key="8">
    <source>
        <dbReference type="PIRSR" id="PIRSR602401-1"/>
    </source>
</evidence>
<dbReference type="GeneID" id="87822517"/>
<dbReference type="SUPFAM" id="SSF48264">
    <property type="entry name" value="Cytochrome P450"/>
    <property type="match status" value="1"/>
</dbReference>
<protein>
    <submittedName>
        <fullName evidence="10">Cytochrome P450</fullName>
    </submittedName>
</protein>
<dbReference type="InterPro" id="IPR050364">
    <property type="entry name" value="Cytochrome_P450_fung"/>
</dbReference>
<dbReference type="CDD" id="cd11065">
    <property type="entry name" value="CYP64-like"/>
    <property type="match status" value="1"/>
</dbReference>
<dbReference type="InterPro" id="IPR036396">
    <property type="entry name" value="Cyt_P450_sf"/>
</dbReference>
<evidence type="ECO:0000256" key="1">
    <source>
        <dbReference type="ARBA" id="ARBA00001971"/>
    </source>
</evidence>
<name>A0AAN6TWG3_9PEZI</name>
<evidence type="ECO:0000256" key="6">
    <source>
        <dbReference type="ARBA" id="ARBA00023004"/>
    </source>
</evidence>
<keyword evidence="5 9" id="KW-0560">Oxidoreductase</keyword>
<evidence type="ECO:0000256" key="7">
    <source>
        <dbReference type="ARBA" id="ARBA00023033"/>
    </source>
</evidence>
<dbReference type="EMBL" id="MU853232">
    <property type="protein sequence ID" value="KAK4122070.1"/>
    <property type="molecule type" value="Genomic_DNA"/>
</dbReference>
<dbReference type="GO" id="GO:0005506">
    <property type="term" value="F:iron ion binding"/>
    <property type="evidence" value="ECO:0007669"/>
    <property type="project" value="InterPro"/>
</dbReference>
<evidence type="ECO:0000256" key="5">
    <source>
        <dbReference type="ARBA" id="ARBA00023002"/>
    </source>
</evidence>